<evidence type="ECO:0000313" key="3">
    <source>
        <dbReference type="Proteomes" id="UP001059401"/>
    </source>
</evidence>
<evidence type="ECO:0000256" key="1">
    <source>
        <dbReference type="SAM" id="MobiDB-lite"/>
    </source>
</evidence>
<dbReference type="Proteomes" id="UP001059401">
    <property type="component" value="Chromosome"/>
</dbReference>
<reference evidence="2" key="1">
    <citation type="submission" date="2019-04" db="EMBL/GenBank/DDBJ databases">
        <title>Whole genome sequencing of oral phylogroup 2 treponemes.</title>
        <authorList>
            <person name="Chan Y."/>
            <person name="Zeng H.H."/>
            <person name="Yu X.L."/>
            <person name="Leung W.K."/>
            <person name="Watt R.M."/>
        </authorList>
    </citation>
    <scope>NUCLEOTIDE SEQUENCE</scope>
    <source>
        <strain evidence="2">OMZ 847</strain>
    </source>
</reference>
<sequence>MSQLSERLTGLQQAITQKEERRASGEKEPCTIDLIRADKEKAISIINSWRKNAVLYSKKQAIEDCNFLIKFLNKLMK</sequence>
<feature type="compositionally biased region" description="Polar residues" evidence="1">
    <location>
        <begin position="1"/>
        <end position="16"/>
    </location>
</feature>
<proteinExistence type="predicted"/>
<keyword evidence="3" id="KW-1185">Reference proteome</keyword>
<dbReference type="EMBL" id="CP038802">
    <property type="protein sequence ID" value="UTY27564.1"/>
    <property type="molecule type" value="Genomic_DNA"/>
</dbReference>
<protein>
    <submittedName>
        <fullName evidence="2">Uncharacterized protein</fullName>
    </submittedName>
</protein>
<accession>A0ABY5HQ32</accession>
<organism evidence="2 3">
    <name type="scientific">Treponema putidum</name>
    <dbReference type="NCBI Taxonomy" id="221027"/>
    <lineage>
        <taxon>Bacteria</taxon>
        <taxon>Pseudomonadati</taxon>
        <taxon>Spirochaetota</taxon>
        <taxon>Spirochaetia</taxon>
        <taxon>Spirochaetales</taxon>
        <taxon>Treponemataceae</taxon>
        <taxon>Treponema</taxon>
    </lineage>
</organism>
<gene>
    <name evidence="2" type="ORF">E4N76_00155</name>
</gene>
<dbReference type="RefSeq" id="WP_255805562.1">
    <property type="nucleotide sequence ID" value="NZ_CP038802.1"/>
</dbReference>
<feature type="region of interest" description="Disordered" evidence="1">
    <location>
        <begin position="1"/>
        <end position="25"/>
    </location>
</feature>
<name>A0ABY5HQ32_9SPIR</name>
<evidence type="ECO:0000313" key="2">
    <source>
        <dbReference type="EMBL" id="UTY27564.1"/>
    </source>
</evidence>